<organism evidence="2">
    <name type="scientific">Hypocrea jecorina (strain QM6a)</name>
    <name type="common">Trichoderma reesei</name>
    <dbReference type="NCBI Taxonomy" id="431241"/>
    <lineage>
        <taxon>Eukaryota</taxon>
        <taxon>Fungi</taxon>
        <taxon>Dikarya</taxon>
        <taxon>Ascomycota</taxon>
        <taxon>Pezizomycotina</taxon>
        <taxon>Sordariomycetes</taxon>
        <taxon>Hypocreomycetidae</taxon>
        <taxon>Hypocreales</taxon>
        <taxon>Hypocreaceae</taxon>
        <taxon>Trichoderma</taxon>
    </lineage>
</organism>
<accession>G0RW08</accession>
<evidence type="ECO:0000313" key="1">
    <source>
        <dbReference type="EMBL" id="EGR44656.1"/>
    </source>
</evidence>
<gene>
    <name evidence="1" type="ORF">TRIREDRAFT_112030</name>
</gene>
<sequence>MRLSLPQYKYKKFFMQALPYLTLVITTYKPYKSYLFYYILIKALKNNFNNNNKKVKA</sequence>
<dbReference type="RefSeq" id="XP_006969403.1">
    <property type="nucleotide sequence ID" value="XM_006969341.1"/>
</dbReference>
<keyword evidence="2" id="KW-1185">Reference proteome</keyword>
<dbReference type="VEuPathDB" id="FungiDB:TRIREDRAFT_112030"/>
<dbReference type="KEGG" id="tre:TRIREDRAFT_112030"/>
<name>G0RW08_HYPJQ</name>
<dbReference type="HOGENOM" id="CLU_2996779_0_0_1"/>
<dbReference type="EMBL" id="GL985086">
    <property type="protein sequence ID" value="EGR44656.1"/>
    <property type="molecule type" value="Genomic_DNA"/>
</dbReference>
<reference evidence="1 2" key="1">
    <citation type="journal article" date="2008" name="Nat. Biotechnol.">
        <title>Genome sequencing and analysis of the biomass-degrading fungus Trichoderma reesei (syn. Hypocrea jecorina).</title>
        <authorList>
            <person name="Martinez D."/>
            <person name="Berka R.M."/>
            <person name="Henrissat B."/>
            <person name="Saloheimo M."/>
            <person name="Arvas M."/>
            <person name="Baker S.E."/>
            <person name="Chapman J."/>
            <person name="Chertkov O."/>
            <person name="Coutinho P.M."/>
            <person name="Cullen D."/>
            <person name="Danchin E.G."/>
            <person name="Grigoriev I.V."/>
            <person name="Harris P."/>
            <person name="Jackson M."/>
            <person name="Kubicek C.P."/>
            <person name="Han C.S."/>
            <person name="Ho I."/>
            <person name="Larrondo L.F."/>
            <person name="de Leon A.L."/>
            <person name="Magnuson J.K."/>
            <person name="Merino S."/>
            <person name="Misra M."/>
            <person name="Nelson B."/>
            <person name="Putnam N."/>
            <person name="Robbertse B."/>
            <person name="Salamov A.A."/>
            <person name="Schmoll M."/>
            <person name="Terry A."/>
            <person name="Thayer N."/>
            <person name="Westerholm-Parvinen A."/>
            <person name="Schoch C.L."/>
            <person name="Yao J."/>
            <person name="Barabote R."/>
            <person name="Nelson M.A."/>
            <person name="Detter C."/>
            <person name="Bruce D."/>
            <person name="Kuske C.R."/>
            <person name="Xie G."/>
            <person name="Richardson P."/>
            <person name="Rokhsar D.S."/>
            <person name="Lucas S.M."/>
            <person name="Rubin E.M."/>
            <person name="Dunn-Coleman N."/>
            <person name="Ward M."/>
            <person name="Brettin T.S."/>
        </authorList>
    </citation>
    <scope>NUCLEOTIDE SEQUENCE [LARGE SCALE GENOMIC DNA]</scope>
    <source>
        <strain evidence="1 2">QM6a</strain>
    </source>
</reference>
<evidence type="ECO:0000313" key="2">
    <source>
        <dbReference type="Proteomes" id="UP000008984"/>
    </source>
</evidence>
<dbReference type="GeneID" id="18482466"/>
<proteinExistence type="predicted"/>
<protein>
    <submittedName>
        <fullName evidence="1">Predicted protein</fullName>
    </submittedName>
</protein>
<dbReference type="Proteomes" id="UP000008984">
    <property type="component" value="Unassembled WGS sequence"/>
</dbReference>
<dbReference type="AlphaFoldDB" id="G0RW08"/>